<gene>
    <name evidence="2" type="primary">Vigan.01G006600</name>
    <name evidence="2" type="ORF">VIGAN_01006600</name>
</gene>
<accession>A0A0S3QWC3</accession>
<evidence type="ECO:0000313" key="2">
    <source>
        <dbReference type="EMBL" id="BAT72642.1"/>
    </source>
</evidence>
<proteinExistence type="predicted"/>
<reference evidence="2 3" key="1">
    <citation type="journal article" date="2015" name="Sci. Rep.">
        <title>The power of single molecule real-time sequencing technology in the de novo assembly of a eukaryotic genome.</title>
        <authorList>
            <person name="Sakai H."/>
            <person name="Naito K."/>
            <person name="Ogiso-Tanaka E."/>
            <person name="Takahashi Y."/>
            <person name="Iseki K."/>
            <person name="Muto C."/>
            <person name="Satou K."/>
            <person name="Teruya K."/>
            <person name="Shiroma A."/>
            <person name="Shimoji M."/>
            <person name="Hirano T."/>
            <person name="Itoh T."/>
            <person name="Kaga A."/>
            <person name="Tomooka N."/>
        </authorList>
    </citation>
    <scope>NUCLEOTIDE SEQUENCE [LARGE SCALE GENOMIC DNA]</scope>
    <source>
        <strain evidence="3">cv. Shumari</strain>
    </source>
</reference>
<evidence type="ECO:0000313" key="3">
    <source>
        <dbReference type="Proteomes" id="UP000291084"/>
    </source>
</evidence>
<dbReference type="Proteomes" id="UP000291084">
    <property type="component" value="Chromosome 1"/>
</dbReference>
<name>A0A0S3QWC3_PHAAN</name>
<dbReference type="EMBL" id="AP015034">
    <property type="protein sequence ID" value="BAT72642.1"/>
    <property type="molecule type" value="Genomic_DNA"/>
</dbReference>
<protein>
    <submittedName>
        <fullName evidence="2">Uncharacterized protein</fullName>
    </submittedName>
</protein>
<keyword evidence="3" id="KW-1185">Reference proteome</keyword>
<organism evidence="2 3">
    <name type="scientific">Vigna angularis var. angularis</name>
    <dbReference type="NCBI Taxonomy" id="157739"/>
    <lineage>
        <taxon>Eukaryota</taxon>
        <taxon>Viridiplantae</taxon>
        <taxon>Streptophyta</taxon>
        <taxon>Embryophyta</taxon>
        <taxon>Tracheophyta</taxon>
        <taxon>Spermatophyta</taxon>
        <taxon>Magnoliopsida</taxon>
        <taxon>eudicotyledons</taxon>
        <taxon>Gunneridae</taxon>
        <taxon>Pentapetalae</taxon>
        <taxon>rosids</taxon>
        <taxon>fabids</taxon>
        <taxon>Fabales</taxon>
        <taxon>Fabaceae</taxon>
        <taxon>Papilionoideae</taxon>
        <taxon>50 kb inversion clade</taxon>
        <taxon>NPAAA clade</taxon>
        <taxon>indigoferoid/millettioid clade</taxon>
        <taxon>Phaseoleae</taxon>
        <taxon>Vigna</taxon>
    </lineage>
</organism>
<sequence length="63" mass="6837">MNLSDSKYGLRGAPNESGDGGGMSWVLVVNYSELAYRMNKLENKNGCFESSTFAISSKPNLCP</sequence>
<feature type="region of interest" description="Disordered" evidence="1">
    <location>
        <begin position="1"/>
        <end position="21"/>
    </location>
</feature>
<evidence type="ECO:0000256" key="1">
    <source>
        <dbReference type="SAM" id="MobiDB-lite"/>
    </source>
</evidence>
<dbReference type="AlphaFoldDB" id="A0A0S3QWC3"/>